<keyword evidence="2" id="KW-0472">Membrane</keyword>
<gene>
    <name evidence="3" type="ORF">C8A01DRAFT_36989</name>
</gene>
<keyword evidence="4" id="KW-1185">Reference proteome</keyword>
<evidence type="ECO:0000256" key="1">
    <source>
        <dbReference type="SAM" id="MobiDB-lite"/>
    </source>
</evidence>
<feature type="compositionally biased region" description="Polar residues" evidence="1">
    <location>
        <begin position="47"/>
        <end position="61"/>
    </location>
</feature>
<feature type="compositionally biased region" description="Basic and acidic residues" evidence="1">
    <location>
        <begin position="62"/>
        <end position="86"/>
    </location>
</feature>
<protein>
    <submittedName>
        <fullName evidence="3">Uncharacterized protein</fullName>
    </submittedName>
</protein>
<reference evidence="4" key="1">
    <citation type="journal article" date="2023" name="Mol. Phylogenet. Evol.">
        <title>Genome-scale phylogeny and comparative genomics of the fungal order Sordariales.</title>
        <authorList>
            <person name="Hensen N."/>
            <person name="Bonometti L."/>
            <person name="Westerberg I."/>
            <person name="Brannstrom I.O."/>
            <person name="Guillou S."/>
            <person name="Cros-Aarteil S."/>
            <person name="Calhoun S."/>
            <person name="Haridas S."/>
            <person name="Kuo A."/>
            <person name="Mondo S."/>
            <person name="Pangilinan J."/>
            <person name="Riley R."/>
            <person name="LaButti K."/>
            <person name="Andreopoulos B."/>
            <person name="Lipzen A."/>
            <person name="Chen C."/>
            <person name="Yan M."/>
            <person name="Daum C."/>
            <person name="Ng V."/>
            <person name="Clum A."/>
            <person name="Steindorff A."/>
            <person name="Ohm R.A."/>
            <person name="Martin F."/>
            <person name="Silar P."/>
            <person name="Natvig D.O."/>
            <person name="Lalanne C."/>
            <person name="Gautier V."/>
            <person name="Ament-Velasquez S.L."/>
            <person name="Kruys A."/>
            <person name="Hutchinson M.I."/>
            <person name="Powell A.J."/>
            <person name="Barry K."/>
            <person name="Miller A.N."/>
            <person name="Grigoriev I.V."/>
            <person name="Debuchy R."/>
            <person name="Gladieux P."/>
            <person name="Hiltunen Thoren M."/>
            <person name="Johannesson H."/>
        </authorList>
    </citation>
    <scope>NUCLEOTIDE SEQUENCE [LARGE SCALE GENOMIC DNA]</scope>
    <source>
        <strain evidence="4">CBS 284.82</strain>
    </source>
</reference>
<feature type="transmembrane region" description="Helical" evidence="2">
    <location>
        <begin position="117"/>
        <end position="140"/>
    </location>
</feature>
<organism evidence="3 4">
    <name type="scientific">Parachaetomium inaequale</name>
    <dbReference type="NCBI Taxonomy" id="2588326"/>
    <lineage>
        <taxon>Eukaryota</taxon>
        <taxon>Fungi</taxon>
        <taxon>Dikarya</taxon>
        <taxon>Ascomycota</taxon>
        <taxon>Pezizomycotina</taxon>
        <taxon>Sordariomycetes</taxon>
        <taxon>Sordariomycetidae</taxon>
        <taxon>Sordariales</taxon>
        <taxon>Chaetomiaceae</taxon>
        <taxon>Parachaetomium</taxon>
    </lineage>
</organism>
<accession>A0AAN6PDV4</accession>
<comment type="caution">
    <text evidence="3">The sequence shown here is derived from an EMBL/GenBank/DDBJ whole genome shotgun (WGS) entry which is preliminary data.</text>
</comment>
<dbReference type="AlphaFoldDB" id="A0AAN6PDV4"/>
<evidence type="ECO:0000313" key="3">
    <source>
        <dbReference type="EMBL" id="KAK4039086.1"/>
    </source>
</evidence>
<dbReference type="EMBL" id="MU854411">
    <property type="protein sequence ID" value="KAK4039086.1"/>
    <property type="molecule type" value="Genomic_DNA"/>
</dbReference>
<feature type="compositionally biased region" description="Acidic residues" evidence="1">
    <location>
        <begin position="13"/>
        <end position="25"/>
    </location>
</feature>
<keyword evidence="2" id="KW-0812">Transmembrane</keyword>
<evidence type="ECO:0000313" key="4">
    <source>
        <dbReference type="Proteomes" id="UP001303115"/>
    </source>
</evidence>
<dbReference type="Proteomes" id="UP001303115">
    <property type="component" value="Unassembled WGS sequence"/>
</dbReference>
<sequence>MTHANKAISVPLDDWDTDDPSDDGATELQGTDLREGMPRKYKAAAKTQANKAVSSSATGKANTDDARGDETKKRVQFEGAEAEKAKATNKNTSGTNTREPSGAITSDMMQFFHVCKALLVGILSDAMQFSTALLLGLVWLLRLSWPACRKIIILYVFFLGITYSVSFALNRGREALSAAVCPIPIVGSRLALCQPLPSPTPPGSDILSKISAPQEGLAAVMGRLGHDHSLSRQLVNHSFAVHDLKIRVEVSKLARKDALANDLGILMDSTEKTAEGLAELTAKVGGTVDTVTAMDDHTVRRLEELAQDAARRQRNRRGLAGRVIAAVHPLAGLAAYDPGPAEVKKLIRSTTDYLAERVELLLADAAALSFELRYIRELLGSIQKLTKEETGNLPAHGPLEALWSLLGRPSESVWMRKPHKKLLTDITRLYEKATAIVQDVTGTLMQVRAELKQFKTERINQIVLLEEHPFDAIAAKIRSSMQRLEASKKNLDGRGATRFAEATLKQKESS</sequence>
<evidence type="ECO:0000256" key="2">
    <source>
        <dbReference type="SAM" id="Phobius"/>
    </source>
</evidence>
<name>A0AAN6PDV4_9PEZI</name>
<proteinExistence type="predicted"/>
<keyword evidence="2" id="KW-1133">Transmembrane helix</keyword>
<feature type="region of interest" description="Disordered" evidence="1">
    <location>
        <begin position="1"/>
        <end position="99"/>
    </location>
</feature>
<feature type="transmembrane region" description="Helical" evidence="2">
    <location>
        <begin position="152"/>
        <end position="169"/>
    </location>
</feature>